<organism evidence="1">
    <name type="scientific">Opuntia streptacantha</name>
    <name type="common">Prickly pear cactus</name>
    <name type="synonym">Opuntia cardona</name>
    <dbReference type="NCBI Taxonomy" id="393608"/>
    <lineage>
        <taxon>Eukaryota</taxon>
        <taxon>Viridiplantae</taxon>
        <taxon>Streptophyta</taxon>
        <taxon>Embryophyta</taxon>
        <taxon>Tracheophyta</taxon>
        <taxon>Spermatophyta</taxon>
        <taxon>Magnoliopsida</taxon>
        <taxon>eudicotyledons</taxon>
        <taxon>Gunneridae</taxon>
        <taxon>Pentapetalae</taxon>
        <taxon>Caryophyllales</taxon>
        <taxon>Cactineae</taxon>
        <taxon>Cactaceae</taxon>
        <taxon>Opuntioideae</taxon>
        <taxon>Opuntia</taxon>
    </lineage>
</organism>
<protein>
    <submittedName>
        <fullName evidence="1">Uncharacterized protein</fullName>
    </submittedName>
</protein>
<reference evidence="1" key="2">
    <citation type="submission" date="2020-07" db="EMBL/GenBank/DDBJ databases">
        <authorList>
            <person name="Vera ALvarez R."/>
            <person name="Arias-Moreno D.M."/>
            <person name="Jimenez-Jacinto V."/>
            <person name="Jimenez-Bremont J.F."/>
            <person name="Swaminathan K."/>
            <person name="Moose S.P."/>
            <person name="Guerrero-Gonzalez M.L."/>
            <person name="Marino-Ramirez L."/>
            <person name="Landsman D."/>
            <person name="Rodriguez-Kessler M."/>
            <person name="Delgado-Sanchez P."/>
        </authorList>
    </citation>
    <scope>NUCLEOTIDE SEQUENCE</scope>
    <source>
        <tissue evidence="1">Cladode</tissue>
    </source>
</reference>
<proteinExistence type="predicted"/>
<dbReference type="AlphaFoldDB" id="A0A7C9DPQ1"/>
<evidence type="ECO:0000313" key="1">
    <source>
        <dbReference type="EMBL" id="MBA4648102.1"/>
    </source>
</evidence>
<reference evidence="1" key="1">
    <citation type="journal article" date="2013" name="J. Plant Res.">
        <title>Effect of fungi and light on seed germination of three Opuntia species from semiarid lands of central Mexico.</title>
        <authorList>
            <person name="Delgado-Sanchez P."/>
            <person name="Jimenez-Bremont J.F."/>
            <person name="Guerrero-Gonzalez Mde L."/>
            <person name="Flores J."/>
        </authorList>
    </citation>
    <scope>NUCLEOTIDE SEQUENCE</scope>
    <source>
        <tissue evidence="1">Cladode</tissue>
    </source>
</reference>
<name>A0A7C9DPQ1_OPUST</name>
<dbReference type="EMBL" id="GISG01154202">
    <property type="protein sequence ID" value="MBA4648102.1"/>
    <property type="molecule type" value="Transcribed_RNA"/>
</dbReference>
<sequence length="126" mass="14100">MVMDEVLLLICPSILSLESYTETMFINLGLPISPLSYYGNGKIVQNHVNSVLIINLFFEILCSLSIKFYSACHLACLLLPHLESVNRILNPVTAKNFSQVLCTILDFIGLTISQKIIVIRKLGLCR</sequence>
<accession>A0A7C9DPQ1</accession>